<keyword evidence="1" id="KW-1133">Transmembrane helix</keyword>
<dbReference type="EMBL" id="JBHTIU010000100">
    <property type="protein sequence ID" value="MFD0872092.1"/>
    <property type="molecule type" value="Genomic_DNA"/>
</dbReference>
<evidence type="ECO:0000256" key="1">
    <source>
        <dbReference type="SAM" id="Phobius"/>
    </source>
</evidence>
<accession>A0ABW3DF26</accession>
<organism evidence="2 3">
    <name type="scientific">Paenibacillus residui</name>
    <dbReference type="NCBI Taxonomy" id="629724"/>
    <lineage>
        <taxon>Bacteria</taxon>
        <taxon>Bacillati</taxon>
        <taxon>Bacillota</taxon>
        <taxon>Bacilli</taxon>
        <taxon>Bacillales</taxon>
        <taxon>Paenibacillaceae</taxon>
        <taxon>Paenibacillus</taxon>
    </lineage>
</organism>
<evidence type="ECO:0000313" key="2">
    <source>
        <dbReference type="EMBL" id="MFD0872092.1"/>
    </source>
</evidence>
<sequence length="155" mass="18353">MQNIDRYILLLILVLLIVWGWSRLRRWWSKPPESEWEIEVDEEIPVTDAVALLEESGYEVMTLKRRVNIHIMVNDEQEYQSRLFVDHFARKDDGLYVVKLAKDRMPLDMTGSGMRDRLMPYALIFKEAEGVLYVDPKLRTIHNIRFEIDGDKGDD</sequence>
<keyword evidence="1" id="KW-0812">Transmembrane</keyword>
<proteinExistence type="predicted"/>
<reference evidence="3" key="1">
    <citation type="journal article" date="2019" name="Int. J. Syst. Evol. Microbiol.">
        <title>The Global Catalogue of Microorganisms (GCM) 10K type strain sequencing project: providing services to taxonomists for standard genome sequencing and annotation.</title>
        <authorList>
            <consortium name="The Broad Institute Genomics Platform"/>
            <consortium name="The Broad Institute Genome Sequencing Center for Infectious Disease"/>
            <person name="Wu L."/>
            <person name="Ma J."/>
        </authorList>
    </citation>
    <scope>NUCLEOTIDE SEQUENCE [LARGE SCALE GENOMIC DNA]</scope>
    <source>
        <strain evidence="3">CCUG 57263</strain>
    </source>
</reference>
<evidence type="ECO:0000313" key="3">
    <source>
        <dbReference type="Proteomes" id="UP001597120"/>
    </source>
</evidence>
<keyword evidence="1" id="KW-0472">Membrane</keyword>
<feature type="transmembrane region" description="Helical" evidence="1">
    <location>
        <begin position="6"/>
        <end position="24"/>
    </location>
</feature>
<comment type="caution">
    <text evidence="2">The sequence shown here is derived from an EMBL/GenBank/DDBJ whole genome shotgun (WGS) entry which is preliminary data.</text>
</comment>
<dbReference type="RefSeq" id="WP_379291372.1">
    <property type="nucleotide sequence ID" value="NZ_JBHTIU010000100.1"/>
</dbReference>
<keyword evidence="3" id="KW-1185">Reference proteome</keyword>
<name>A0ABW3DF26_9BACL</name>
<dbReference type="Proteomes" id="UP001597120">
    <property type="component" value="Unassembled WGS sequence"/>
</dbReference>
<gene>
    <name evidence="2" type="ORF">ACFQ03_23525</name>
</gene>
<protein>
    <submittedName>
        <fullName evidence="2">Uncharacterized protein</fullName>
    </submittedName>
</protein>